<keyword evidence="5" id="KW-0411">Iron-sulfur</keyword>
<evidence type="ECO:0000313" key="8">
    <source>
        <dbReference type="Proteomes" id="UP001597375"/>
    </source>
</evidence>
<dbReference type="SUPFAM" id="SSF102114">
    <property type="entry name" value="Radical SAM enzymes"/>
    <property type="match status" value="1"/>
</dbReference>
<keyword evidence="4" id="KW-0408">Iron</keyword>
<dbReference type="SFLD" id="SFLDS00029">
    <property type="entry name" value="Radical_SAM"/>
    <property type="match status" value="1"/>
</dbReference>
<dbReference type="EMBL" id="JBHUIT010000002">
    <property type="protein sequence ID" value="MFD2255388.1"/>
    <property type="molecule type" value="Genomic_DNA"/>
</dbReference>
<evidence type="ECO:0000313" key="7">
    <source>
        <dbReference type="EMBL" id="MFD2255388.1"/>
    </source>
</evidence>
<accession>A0ABW5D306</accession>
<evidence type="ECO:0000259" key="6">
    <source>
        <dbReference type="Pfam" id="PF12345"/>
    </source>
</evidence>
<name>A0ABW5D306_9BACT</name>
<keyword evidence="2" id="KW-0949">S-adenosyl-L-methionine</keyword>
<protein>
    <submittedName>
        <fullName evidence="7">Arsenosugar biosynthesis radical SAM (Seleno)protein ArsS</fullName>
    </submittedName>
</protein>
<feature type="domain" description="Arsenosugar biosynthesis radical SAM protein ArsS-like C-terminal" evidence="6">
    <location>
        <begin position="178"/>
        <end position="313"/>
    </location>
</feature>
<evidence type="ECO:0000256" key="1">
    <source>
        <dbReference type="ARBA" id="ARBA00001966"/>
    </source>
</evidence>
<sequence>MNPFQEKLQQEGVPLIRGRFETLQINVGRKCNQTCTHCHVDAGPHRTEMMTEEVAHKVGAWILEHKPKTVDITGGAPEISEFFKYFVETARSVGSHVIDRNNLTIIETKSHSYLPGYLAEHAVEVVASLPCYLEDNVDGQRGDGVFQKSISALKKLNAAGYGTRLPLTLVYNPIGANLPPNQEELEADYKVELERRYGIVFTRLFAITNLPIARFAVELRENGQWNDYMELLANSFNPTTVDGLMCRSTINIGYEGEVFDCDFNQMLRMQQRAGGKPLFLWDVTPQSMGMQSILTANHCFGCTAGHGSSCTGSLEPASSACPG</sequence>
<dbReference type="CDD" id="cd01335">
    <property type="entry name" value="Radical_SAM"/>
    <property type="match status" value="1"/>
</dbReference>
<dbReference type="Pfam" id="PF12345">
    <property type="entry name" value="DUF3641"/>
    <property type="match status" value="1"/>
</dbReference>
<dbReference type="InterPro" id="IPR026351">
    <property type="entry name" value="rSAM_ArsS-like"/>
</dbReference>
<keyword evidence="8" id="KW-1185">Reference proteome</keyword>
<keyword evidence="3" id="KW-0479">Metal-binding</keyword>
<dbReference type="Gene3D" id="3.20.20.70">
    <property type="entry name" value="Aldolase class I"/>
    <property type="match status" value="1"/>
</dbReference>
<dbReference type="PANTHER" id="PTHR43728:SF1">
    <property type="entry name" value="FE-S OXIDOREDUCTASE"/>
    <property type="match status" value="1"/>
</dbReference>
<dbReference type="PANTHER" id="PTHR43728">
    <property type="entry name" value="SLR0304 PROTEIN"/>
    <property type="match status" value="1"/>
</dbReference>
<organism evidence="7 8">
    <name type="scientific">Luteolibacter algae</name>
    <dbReference type="NCBI Taxonomy" id="454151"/>
    <lineage>
        <taxon>Bacteria</taxon>
        <taxon>Pseudomonadati</taxon>
        <taxon>Verrucomicrobiota</taxon>
        <taxon>Verrucomicrobiia</taxon>
        <taxon>Verrucomicrobiales</taxon>
        <taxon>Verrucomicrobiaceae</taxon>
        <taxon>Luteolibacter</taxon>
    </lineage>
</organism>
<dbReference type="RefSeq" id="WP_386818047.1">
    <property type="nucleotide sequence ID" value="NZ_JBHUIT010000002.1"/>
</dbReference>
<reference evidence="8" key="1">
    <citation type="journal article" date="2019" name="Int. J. Syst. Evol. Microbiol.">
        <title>The Global Catalogue of Microorganisms (GCM) 10K type strain sequencing project: providing services to taxonomists for standard genome sequencing and annotation.</title>
        <authorList>
            <consortium name="The Broad Institute Genomics Platform"/>
            <consortium name="The Broad Institute Genome Sequencing Center for Infectious Disease"/>
            <person name="Wu L."/>
            <person name="Ma J."/>
        </authorList>
    </citation>
    <scope>NUCLEOTIDE SEQUENCE [LARGE SCALE GENOMIC DNA]</scope>
    <source>
        <strain evidence="8">CGMCC 4.7106</strain>
    </source>
</reference>
<dbReference type="InterPro" id="IPR007197">
    <property type="entry name" value="rSAM"/>
</dbReference>
<dbReference type="InterPro" id="IPR058240">
    <property type="entry name" value="rSAM_sf"/>
</dbReference>
<evidence type="ECO:0000256" key="5">
    <source>
        <dbReference type="ARBA" id="ARBA00023014"/>
    </source>
</evidence>
<proteinExistence type="predicted"/>
<evidence type="ECO:0000256" key="2">
    <source>
        <dbReference type="ARBA" id="ARBA00022691"/>
    </source>
</evidence>
<dbReference type="Proteomes" id="UP001597375">
    <property type="component" value="Unassembled WGS sequence"/>
</dbReference>
<dbReference type="InterPro" id="IPR013785">
    <property type="entry name" value="Aldolase_TIM"/>
</dbReference>
<comment type="caution">
    <text evidence="7">The sequence shown here is derived from an EMBL/GenBank/DDBJ whole genome shotgun (WGS) entry which is preliminary data.</text>
</comment>
<evidence type="ECO:0000256" key="4">
    <source>
        <dbReference type="ARBA" id="ARBA00023004"/>
    </source>
</evidence>
<comment type="cofactor">
    <cofactor evidence="1">
        <name>[4Fe-4S] cluster</name>
        <dbReference type="ChEBI" id="CHEBI:49883"/>
    </cofactor>
</comment>
<gene>
    <name evidence="7" type="primary">arsS</name>
    <name evidence="7" type="ORF">ACFSSA_01755</name>
</gene>
<evidence type="ECO:0000256" key="3">
    <source>
        <dbReference type="ARBA" id="ARBA00022723"/>
    </source>
</evidence>
<dbReference type="NCBIfam" id="TIGR04167">
    <property type="entry name" value="rSAM_SeCys"/>
    <property type="match status" value="1"/>
</dbReference>
<dbReference type="InterPro" id="IPR024521">
    <property type="entry name" value="ArsS-like_C"/>
</dbReference>